<dbReference type="PANTHER" id="PTHR31286:SF167">
    <property type="entry name" value="OS09G0268800 PROTEIN"/>
    <property type="match status" value="1"/>
</dbReference>
<comment type="caution">
    <text evidence="3">The sequence shown here is derived from an EMBL/GenBank/DDBJ whole genome shotgun (WGS) entry which is preliminary data.</text>
</comment>
<dbReference type="InterPro" id="IPR040256">
    <property type="entry name" value="At4g02000-like"/>
</dbReference>
<reference evidence="3" key="2">
    <citation type="journal article" date="2024" name="Plant">
        <title>Genomic evolution and insights into agronomic trait innovations of Sesamum species.</title>
        <authorList>
            <person name="Miao H."/>
            <person name="Wang L."/>
            <person name="Qu L."/>
            <person name="Liu H."/>
            <person name="Sun Y."/>
            <person name="Le M."/>
            <person name="Wang Q."/>
            <person name="Wei S."/>
            <person name="Zheng Y."/>
            <person name="Lin W."/>
            <person name="Duan Y."/>
            <person name="Cao H."/>
            <person name="Xiong S."/>
            <person name="Wang X."/>
            <person name="Wei L."/>
            <person name="Li C."/>
            <person name="Ma Q."/>
            <person name="Ju M."/>
            <person name="Zhao R."/>
            <person name="Li G."/>
            <person name="Mu C."/>
            <person name="Tian Q."/>
            <person name="Mei H."/>
            <person name="Zhang T."/>
            <person name="Gao T."/>
            <person name="Zhang H."/>
        </authorList>
    </citation>
    <scope>NUCLEOTIDE SEQUENCE</scope>
    <source>
        <strain evidence="3">G02</strain>
    </source>
</reference>
<dbReference type="Pfam" id="PF14392">
    <property type="entry name" value="zf-CCHC_4"/>
    <property type="match status" value="1"/>
</dbReference>
<feature type="domain" description="CCHC-type" evidence="2">
    <location>
        <begin position="140"/>
        <end position="153"/>
    </location>
</feature>
<proteinExistence type="predicted"/>
<dbReference type="PANTHER" id="PTHR31286">
    <property type="entry name" value="GLYCINE-RICH CELL WALL STRUCTURAL PROTEIN 1.8-LIKE"/>
    <property type="match status" value="1"/>
</dbReference>
<sequence>MELKPIDHNRFLIRFNHILDRVRDLERCPWAFDKCLIILAKVEGAENRKDIDLNWCAFHVLVHDLPLEKMTRDVAEFIGNQLVKFIDVNMDDKFVSWGSSLRIRVALNVDKPLQRVLKLRTTLGDEKLLSFTYERLPNYCYLCGHLGHICKQCDLQFQEGFIDPGDNTPFGPWLRAPIPTSNTVNHSYQPRLALP</sequence>
<dbReference type="AlphaFoldDB" id="A0AAW2TZJ8"/>
<accession>A0AAW2TZJ8</accession>
<keyword evidence="1" id="KW-0862">Zinc</keyword>
<dbReference type="EMBL" id="JACGWJ010000007">
    <property type="protein sequence ID" value="KAL0409698.1"/>
    <property type="molecule type" value="Genomic_DNA"/>
</dbReference>
<evidence type="ECO:0000256" key="1">
    <source>
        <dbReference type="PROSITE-ProRule" id="PRU00047"/>
    </source>
</evidence>
<keyword evidence="1" id="KW-0863">Zinc-finger</keyword>
<evidence type="ECO:0000313" key="3">
    <source>
        <dbReference type="EMBL" id="KAL0409698.1"/>
    </source>
</evidence>
<dbReference type="GO" id="GO:0003676">
    <property type="term" value="F:nucleic acid binding"/>
    <property type="evidence" value="ECO:0007669"/>
    <property type="project" value="InterPro"/>
</dbReference>
<dbReference type="InterPro" id="IPR001878">
    <property type="entry name" value="Znf_CCHC"/>
</dbReference>
<dbReference type="InterPro" id="IPR025836">
    <property type="entry name" value="Zn_knuckle_CX2CX4HX4C"/>
</dbReference>
<reference evidence="3" key="1">
    <citation type="submission" date="2020-06" db="EMBL/GenBank/DDBJ databases">
        <authorList>
            <person name="Li T."/>
            <person name="Hu X."/>
            <person name="Zhang T."/>
            <person name="Song X."/>
            <person name="Zhang H."/>
            <person name="Dai N."/>
            <person name="Sheng W."/>
            <person name="Hou X."/>
            <person name="Wei L."/>
        </authorList>
    </citation>
    <scope>NUCLEOTIDE SEQUENCE</scope>
    <source>
        <strain evidence="3">G02</strain>
        <tissue evidence="3">Leaf</tissue>
    </source>
</reference>
<organism evidence="3">
    <name type="scientific">Sesamum radiatum</name>
    <name type="common">Black benniseed</name>
    <dbReference type="NCBI Taxonomy" id="300843"/>
    <lineage>
        <taxon>Eukaryota</taxon>
        <taxon>Viridiplantae</taxon>
        <taxon>Streptophyta</taxon>
        <taxon>Embryophyta</taxon>
        <taxon>Tracheophyta</taxon>
        <taxon>Spermatophyta</taxon>
        <taxon>Magnoliopsida</taxon>
        <taxon>eudicotyledons</taxon>
        <taxon>Gunneridae</taxon>
        <taxon>Pentapetalae</taxon>
        <taxon>asterids</taxon>
        <taxon>lamiids</taxon>
        <taxon>Lamiales</taxon>
        <taxon>Pedaliaceae</taxon>
        <taxon>Sesamum</taxon>
    </lineage>
</organism>
<name>A0AAW2TZJ8_SESRA</name>
<dbReference type="GO" id="GO:0008270">
    <property type="term" value="F:zinc ion binding"/>
    <property type="evidence" value="ECO:0007669"/>
    <property type="project" value="UniProtKB-KW"/>
</dbReference>
<dbReference type="PROSITE" id="PS50158">
    <property type="entry name" value="ZF_CCHC"/>
    <property type="match status" value="1"/>
</dbReference>
<protein>
    <recommendedName>
        <fullName evidence="2">CCHC-type domain-containing protein</fullName>
    </recommendedName>
</protein>
<evidence type="ECO:0000259" key="2">
    <source>
        <dbReference type="PROSITE" id="PS50158"/>
    </source>
</evidence>
<keyword evidence="1" id="KW-0479">Metal-binding</keyword>
<gene>
    <name evidence="3" type="ORF">Sradi_1904200</name>
</gene>